<dbReference type="InterPro" id="IPR000834">
    <property type="entry name" value="Peptidase_M14"/>
</dbReference>
<evidence type="ECO:0000256" key="2">
    <source>
        <dbReference type="ARBA" id="ARBA00005988"/>
    </source>
</evidence>
<comment type="caution">
    <text evidence="3">Lacks conserved residue(s) required for the propagation of feature annotation.</text>
</comment>
<comment type="caution">
    <text evidence="6">The sequence shown here is derived from an EMBL/GenBank/DDBJ whole genome shotgun (WGS) entry which is preliminary data.</text>
</comment>
<dbReference type="Pfam" id="PF18027">
    <property type="entry name" value="Pepdidase_M14_N"/>
    <property type="match status" value="1"/>
</dbReference>
<dbReference type="InterPro" id="IPR050821">
    <property type="entry name" value="Cytosolic_carboxypeptidase"/>
</dbReference>
<feature type="region of interest" description="Disordered" evidence="4">
    <location>
        <begin position="520"/>
        <end position="568"/>
    </location>
</feature>
<proteinExistence type="inferred from homology"/>
<keyword evidence="7" id="KW-1185">Reference proteome</keyword>
<dbReference type="PANTHER" id="PTHR12756:SF45">
    <property type="entry name" value="CYTOSOLIC CARBOXYPEPTIDASE NNA1"/>
    <property type="match status" value="1"/>
</dbReference>
<evidence type="ECO:0000256" key="1">
    <source>
        <dbReference type="ARBA" id="ARBA00001947"/>
    </source>
</evidence>
<dbReference type="Gene3D" id="3.40.630.10">
    <property type="entry name" value="Zn peptidases"/>
    <property type="match status" value="1"/>
</dbReference>
<gene>
    <name evidence="6" type="ORF">KUTeg_022859</name>
</gene>
<evidence type="ECO:0000256" key="4">
    <source>
        <dbReference type="SAM" id="MobiDB-lite"/>
    </source>
</evidence>
<sequence>MFESAESEMPFDLNPYDSFMRKHLEHYGYYTGRNQGYRTNFALADWEKTYGYQLSSSASSDNEGSESDSDNQKNGDNKLQEELLRTTQLVYSYQDGKGMVPRLREPRNLYALAKELGPQQAARWPSDIQVLNEKVKHIRYVPPTREPFYKPTGLEKAPMVRGEENGGKVVYYYEPRSSFFIRSRVGGARSGPDKLAVDLEGPDDTTLLFESRFESGNLSKAVKVNETDYELWLRYDLYTNKHTQWFYFRVKNTRPNMTYRFTIVNFMKSDSLYNYGMRPVMYSEKNAQHKKIGWIRGGSDIKYYKNNLKYETTRGDKPFYSLTFTVQFPYAHDTVYFAHCYPYTYTDLQDYLLECSNDPIKSKICKQRVLCRTLAGNLVYVLTITSPSQNPEDIKHKKAVVITSRVHPGECNASWMMKGFLDYLVGNSADAKLLRDTFIFKIVPMLNPDGVVVGNYRCSLAGRDLNRNYKTVLKDSYPSVWHTKNMIRSDGGSDSSVSDGPPVHLQFAATREKGRVRVSTPYPTDMVEDPIKKKKKLKSKKERDRVRSLKEEPKKAPTPAERPLSNDYLEALTNAYIRNGLLMNNDPGMS</sequence>
<comment type="cofactor">
    <cofactor evidence="1">
        <name>Zn(2+)</name>
        <dbReference type="ChEBI" id="CHEBI:29105"/>
    </cofactor>
</comment>
<protein>
    <recommendedName>
        <fullName evidence="5">Peptidase M14 domain-containing protein</fullName>
    </recommendedName>
</protein>
<accession>A0ABQ9E3Q5</accession>
<feature type="compositionally biased region" description="Basic and acidic residues" evidence="4">
    <location>
        <begin position="541"/>
        <end position="555"/>
    </location>
</feature>
<organism evidence="6 7">
    <name type="scientific">Tegillarca granosa</name>
    <name type="common">Malaysian cockle</name>
    <name type="synonym">Anadara granosa</name>
    <dbReference type="NCBI Taxonomy" id="220873"/>
    <lineage>
        <taxon>Eukaryota</taxon>
        <taxon>Metazoa</taxon>
        <taxon>Spiralia</taxon>
        <taxon>Lophotrochozoa</taxon>
        <taxon>Mollusca</taxon>
        <taxon>Bivalvia</taxon>
        <taxon>Autobranchia</taxon>
        <taxon>Pteriomorphia</taxon>
        <taxon>Arcoida</taxon>
        <taxon>Arcoidea</taxon>
        <taxon>Arcidae</taxon>
        <taxon>Tegillarca</taxon>
    </lineage>
</organism>
<dbReference type="EMBL" id="JARBDR010000921">
    <property type="protein sequence ID" value="KAJ8298799.1"/>
    <property type="molecule type" value="Genomic_DNA"/>
</dbReference>
<dbReference type="Gene3D" id="2.60.40.3120">
    <property type="match status" value="1"/>
</dbReference>
<feature type="domain" description="Peptidase M14" evidence="5">
    <location>
        <begin position="341"/>
        <end position="590"/>
    </location>
</feature>
<reference evidence="6 7" key="1">
    <citation type="submission" date="2022-12" db="EMBL/GenBank/DDBJ databases">
        <title>Chromosome-level genome of Tegillarca granosa.</title>
        <authorList>
            <person name="Kim J."/>
        </authorList>
    </citation>
    <scope>NUCLEOTIDE SEQUENCE [LARGE SCALE GENOMIC DNA]</scope>
    <source>
        <strain evidence="6">Teg-2019</strain>
        <tissue evidence="6">Adductor muscle</tissue>
    </source>
</reference>
<dbReference type="InterPro" id="IPR040626">
    <property type="entry name" value="Pepdidase_M14_N"/>
</dbReference>
<dbReference type="PROSITE" id="PS52035">
    <property type="entry name" value="PEPTIDASE_M14"/>
    <property type="match status" value="1"/>
</dbReference>
<dbReference type="SUPFAM" id="SSF53187">
    <property type="entry name" value="Zn-dependent exopeptidases"/>
    <property type="match status" value="1"/>
</dbReference>
<dbReference type="PANTHER" id="PTHR12756">
    <property type="entry name" value="CYTOSOLIC CARBOXYPEPTIDASE"/>
    <property type="match status" value="1"/>
</dbReference>
<evidence type="ECO:0000313" key="7">
    <source>
        <dbReference type="Proteomes" id="UP001217089"/>
    </source>
</evidence>
<evidence type="ECO:0000313" key="6">
    <source>
        <dbReference type="EMBL" id="KAJ8298799.1"/>
    </source>
</evidence>
<evidence type="ECO:0000259" key="5">
    <source>
        <dbReference type="PROSITE" id="PS52035"/>
    </source>
</evidence>
<feature type="region of interest" description="Disordered" evidence="4">
    <location>
        <begin position="55"/>
        <end position="76"/>
    </location>
</feature>
<comment type="similarity">
    <text evidence="2 3">Belongs to the peptidase M14 family.</text>
</comment>
<dbReference type="Pfam" id="PF00246">
    <property type="entry name" value="Peptidase_M14"/>
    <property type="match status" value="1"/>
</dbReference>
<evidence type="ECO:0000256" key="3">
    <source>
        <dbReference type="PROSITE-ProRule" id="PRU01379"/>
    </source>
</evidence>
<name>A0ABQ9E3Q5_TEGGR</name>
<dbReference type="Proteomes" id="UP001217089">
    <property type="component" value="Unassembled WGS sequence"/>
</dbReference>